<dbReference type="InterPro" id="IPR027417">
    <property type="entry name" value="P-loop_NTPase"/>
</dbReference>
<dbReference type="PANTHER" id="PTHR47396">
    <property type="entry name" value="TYPE I RESTRICTION ENZYME ECOKI R PROTEIN"/>
    <property type="match status" value="1"/>
</dbReference>
<reference evidence="2" key="1">
    <citation type="journal article" date="2014" name="Front. Microbiol.">
        <title>High frequency of phylogenetically diverse reductive dehalogenase-homologous genes in deep subseafloor sedimentary metagenomes.</title>
        <authorList>
            <person name="Kawai M."/>
            <person name="Futagami T."/>
            <person name="Toyoda A."/>
            <person name="Takaki Y."/>
            <person name="Nishi S."/>
            <person name="Hori S."/>
            <person name="Arai W."/>
            <person name="Tsubouchi T."/>
            <person name="Morono Y."/>
            <person name="Uchiyama I."/>
            <person name="Ito T."/>
            <person name="Fujiyama A."/>
            <person name="Inagaki F."/>
            <person name="Takami H."/>
        </authorList>
    </citation>
    <scope>NUCLEOTIDE SEQUENCE</scope>
    <source>
        <strain evidence="2">Expedition CK06-06</strain>
    </source>
</reference>
<dbReference type="InterPro" id="IPR050742">
    <property type="entry name" value="Helicase_Restrict-Modif_Enz"/>
</dbReference>
<feature type="domain" description="Helicase C-terminal" evidence="1">
    <location>
        <begin position="15"/>
        <end position="97"/>
    </location>
</feature>
<proteinExistence type="predicted"/>
<accession>X1ELM9</accession>
<dbReference type="InterPro" id="IPR001650">
    <property type="entry name" value="Helicase_C-like"/>
</dbReference>
<comment type="caution">
    <text evidence="2">The sequence shown here is derived from an EMBL/GenBank/DDBJ whole genome shotgun (WGS) entry which is preliminary data.</text>
</comment>
<dbReference type="EMBL" id="BART01031911">
    <property type="protein sequence ID" value="GAH18014.1"/>
    <property type="molecule type" value="Genomic_DNA"/>
</dbReference>
<protein>
    <recommendedName>
        <fullName evidence="1">Helicase C-terminal domain-containing protein</fullName>
    </recommendedName>
</protein>
<evidence type="ECO:0000313" key="2">
    <source>
        <dbReference type="EMBL" id="GAH18014.1"/>
    </source>
</evidence>
<organism evidence="2">
    <name type="scientific">marine sediment metagenome</name>
    <dbReference type="NCBI Taxonomy" id="412755"/>
    <lineage>
        <taxon>unclassified sequences</taxon>
        <taxon>metagenomes</taxon>
        <taxon>ecological metagenomes</taxon>
    </lineage>
</organism>
<dbReference type="Pfam" id="PF00271">
    <property type="entry name" value="Helicase_C"/>
    <property type="match status" value="1"/>
</dbReference>
<gene>
    <name evidence="2" type="ORF">S01H4_55317</name>
</gene>
<name>X1ELM9_9ZZZZ</name>
<sequence length="153" mass="17491">MVLFTKVKKHGLPLKKALETYFANRGKRVMYIDGDVKTADRNMARAIAEKNDDLIILASYGTFSTGISIKNLHNIVFASGYKAKTKVLQSIGRGLRNRPGKDKVNIFDVVDDMSIQTADMSRRYSNSSLRHYTERAKIYVSKGFNWRSIKYKF</sequence>
<dbReference type="AlphaFoldDB" id="X1ELM9"/>
<dbReference type="PANTHER" id="PTHR47396:SF1">
    <property type="entry name" value="ATP-DEPENDENT HELICASE IRC3-RELATED"/>
    <property type="match status" value="1"/>
</dbReference>
<evidence type="ECO:0000259" key="1">
    <source>
        <dbReference type="Pfam" id="PF00271"/>
    </source>
</evidence>
<dbReference type="SUPFAM" id="SSF52540">
    <property type="entry name" value="P-loop containing nucleoside triphosphate hydrolases"/>
    <property type="match status" value="1"/>
</dbReference>
<dbReference type="GO" id="GO:0005829">
    <property type="term" value="C:cytosol"/>
    <property type="evidence" value="ECO:0007669"/>
    <property type="project" value="TreeGrafter"/>
</dbReference>
<dbReference type="Gene3D" id="3.40.50.300">
    <property type="entry name" value="P-loop containing nucleotide triphosphate hydrolases"/>
    <property type="match status" value="1"/>
</dbReference>